<feature type="domain" description="Acyltransferase 3" evidence="3">
    <location>
        <begin position="46"/>
        <end position="389"/>
    </location>
</feature>
<dbReference type="InterPro" id="IPR050879">
    <property type="entry name" value="Acyltransferase_3"/>
</dbReference>
<dbReference type="Pfam" id="PF01757">
    <property type="entry name" value="Acyl_transf_3"/>
    <property type="match status" value="1"/>
</dbReference>
<comment type="caution">
    <text evidence="5">The sequence shown here is derived from an EMBL/GenBank/DDBJ whole genome shotgun (WGS) entry which is preliminary data.</text>
</comment>
<reference evidence="5 6" key="1">
    <citation type="submission" date="2017-11" db="EMBL/GenBank/DDBJ databases">
        <title>Genomic Encyclopedia of Archaeal and Bacterial Type Strains, Phase II (KMG-II): From Individual Species to Whole Genera.</title>
        <authorList>
            <person name="Goeker M."/>
        </authorList>
    </citation>
    <scope>NUCLEOTIDE SEQUENCE [LARGE SCALE GENOMIC DNA]</scope>
    <source>
        <strain evidence="5 6">DSM 22413</strain>
    </source>
</reference>
<dbReference type="OrthoDB" id="3404679at2"/>
<evidence type="ECO:0000256" key="2">
    <source>
        <dbReference type="SAM" id="Phobius"/>
    </source>
</evidence>
<dbReference type="GO" id="GO:0016020">
    <property type="term" value="C:membrane"/>
    <property type="evidence" value="ECO:0007669"/>
    <property type="project" value="TreeGrafter"/>
</dbReference>
<name>A0A2M8WRU0_9MICO</name>
<feature type="transmembrane region" description="Helical" evidence="2">
    <location>
        <begin position="212"/>
        <end position="233"/>
    </location>
</feature>
<dbReference type="InterPro" id="IPR043968">
    <property type="entry name" value="SGNH"/>
</dbReference>
<proteinExistence type="predicted"/>
<feature type="region of interest" description="Disordered" evidence="1">
    <location>
        <begin position="681"/>
        <end position="702"/>
    </location>
</feature>
<dbReference type="RefSeq" id="WP_100349315.1">
    <property type="nucleotide sequence ID" value="NZ_PGTZ01000007.1"/>
</dbReference>
<feature type="transmembrane region" description="Helical" evidence="2">
    <location>
        <begin position="296"/>
        <end position="315"/>
    </location>
</feature>
<protein>
    <submittedName>
        <fullName evidence="5">Peptidoglycan/LPS O-acetylase OafA/YrhL</fullName>
    </submittedName>
</protein>
<feature type="transmembrane region" description="Helical" evidence="2">
    <location>
        <begin position="184"/>
        <end position="200"/>
    </location>
</feature>
<feature type="transmembrane region" description="Helical" evidence="2">
    <location>
        <begin position="113"/>
        <end position="132"/>
    </location>
</feature>
<evidence type="ECO:0000259" key="3">
    <source>
        <dbReference type="Pfam" id="PF01757"/>
    </source>
</evidence>
<dbReference type="AlphaFoldDB" id="A0A2M8WRU0"/>
<dbReference type="EMBL" id="PGTZ01000007">
    <property type="protein sequence ID" value="PJI93657.1"/>
    <property type="molecule type" value="Genomic_DNA"/>
</dbReference>
<feature type="transmembrane region" description="Helical" evidence="2">
    <location>
        <begin position="343"/>
        <end position="365"/>
    </location>
</feature>
<dbReference type="Pfam" id="PF19040">
    <property type="entry name" value="SGNH"/>
    <property type="match status" value="1"/>
</dbReference>
<keyword evidence="2" id="KW-0812">Transmembrane</keyword>
<dbReference type="Proteomes" id="UP000231586">
    <property type="component" value="Unassembled WGS sequence"/>
</dbReference>
<feature type="transmembrane region" description="Helical" evidence="2">
    <location>
        <begin position="245"/>
        <end position="262"/>
    </location>
</feature>
<sequence length="741" mass="78314">MSRTAPPARSPLAAPPRGRLAPGTPVDPATVLGRPGHPGASGRRTDVEGLRALAVLAVVLYHAGVPFLPGGFVGVDMFFVISGFLICGLLFDEATRSGTIGLRDFYARRARRILPAATLVLVVVSVASWLLLAPLRAAGVLADVAWSLAYAVNWRFVDRQTDYLHAGDAVSPVLHFWSLSVEEQFYLAWPLLFLACGLLARRLAPRWRAVPFFAVTLAALGGTFALSLAWTATQEPVAYLSTPTRVWQFAVGALVALLVRTLDVGAWPRAVRAALGWAGLVTLVVVMLRLTTATPYPGVAALAPTLAIGLVILVGRSTGTGFELRPAGPGDPSRWLSARPAQAVGGLSYSWYLWHWPAIAFVTLLVPGATWPVLTGVAAASLVPAWLSWRFVENPVRRAPAVLRSPRQGLSVGLASTVLAVCVVLVVGTGVARQLAPAASARADDPLTVAASTADPFRSTATSGPVTPGVLEASHDDPHYPAECVVDTLGTTSPPCLIAPDWSTGGAVTSDRVVLLGDSHAGQWFDAVRPAAAAHGLSIEVLTKSGCALPTIHYVDAQLGRAFTECDAWRIAALDRLAHEPRPRAILVSTMNHYDTDDELLDGWRTTLRALRATGAPIVYLVDTPYPGTDVPTCVSAHLDDWSRCTVPTPGGDVLADAVRDRRAGFADLRTVDVARYLCPGARTGDHPRDGSPTPGDGPATCPTVRDGVLLYRDSSHVTRTAMAALAPAVRAELESTGVLG</sequence>
<evidence type="ECO:0000313" key="6">
    <source>
        <dbReference type="Proteomes" id="UP000231586"/>
    </source>
</evidence>
<feature type="transmembrane region" description="Helical" evidence="2">
    <location>
        <begin position="50"/>
        <end position="68"/>
    </location>
</feature>
<dbReference type="GO" id="GO:0009103">
    <property type="term" value="P:lipopolysaccharide biosynthetic process"/>
    <property type="evidence" value="ECO:0007669"/>
    <property type="project" value="TreeGrafter"/>
</dbReference>
<evidence type="ECO:0000256" key="1">
    <source>
        <dbReference type="SAM" id="MobiDB-lite"/>
    </source>
</evidence>
<evidence type="ECO:0000313" key="5">
    <source>
        <dbReference type="EMBL" id="PJI93657.1"/>
    </source>
</evidence>
<dbReference type="PANTHER" id="PTHR23028">
    <property type="entry name" value="ACETYLTRANSFERASE"/>
    <property type="match status" value="1"/>
</dbReference>
<feature type="transmembrane region" description="Helical" evidence="2">
    <location>
        <begin position="74"/>
        <end position="92"/>
    </location>
</feature>
<keyword evidence="2" id="KW-0472">Membrane</keyword>
<accession>A0A2M8WRU0</accession>
<dbReference type="PANTHER" id="PTHR23028:SF53">
    <property type="entry name" value="ACYL_TRANSF_3 DOMAIN-CONTAINING PROTEIN"/>
    <property type="match status" value="1"/>
</dbReference>
<keyword evidence="2" id="KW-1133">Transmembrane helix</keyword>
<dbReference type="InterPro" id="IPR002656">
    <property type="entry name" value="Acyl_transf_3_dom"/>
</dbReference>
<feature type="transmembrane region" description="Helical" evidence="2">
    <location>
        <begin position="410"/>
        <end position="432"/>
    </location>
</feature>
<feature type="region of interest" description="Disordered" evidence="1">
    <location>
        <begin position="1"/>
        <end position="44"/>
    </location>
</feature>
<dbReference type="GO" id="GO:0016747">
    <property type="term" value="F:acyltransferase activity, transferring groups other than amino-acyl groups"/>
    <property type="evidence" value="ECO:0007669"/>
    <property type="project" value="InterPro"/>
</dbReference>
<gene>
    <name evidence="5" type="ORF">CLV34_1131</name>
</gene>
<feature type="transmembrane region" description="Helical" evidence="2">
    <location>
        <begin position="371"/>
        <end position="389"/>
    </location>
</feature>
<keyword evidence="6" id="KW-1185">Reference proteome</keyword>
<feature type="compositionally biased region" description="Low complexity" evidence="1">
    <location>
        <begin position="1"/>
        <end position="24"/>
    </location>
</feature>
<feature type="transmembrane region" description="Helical" evidence="2">
    <location>
        <begin position="274"/>
        <end position="290"/>
    </location>
</feature>
<feature type="domain" description="SGNH" evidence="4">
    <location>
        <begin position="493"/>
        <end position="682"/>
    </location>
</feature>
<organism evidence="5 6">
    <name type="scientific">Luteimicrobium subarcticum</name>
    <dbReference type="NCBI Taxonomy" id="620910"/>
    <lineage>
        <taxon>Bacteria</taxon>
        <taxon>Bacillati</taxon>
        <taxon>Actinomycetota</taxon>
        <taxon>Actinomycetes</taxon>
        <taxon>Micrococcales</taxon>
        <taxon>Luteimicrobium</taxon>
    </lineage>
</organism>
<evidence type="ECO:0000259" key="4">
    <source>
        <dbReference type="Pfam" id="PF19040"/>
    </source>
</evidence>